<proteinExistence type="predicted"/>
<dbReference type="InterPro" id="IPR014710">
    <property type="entry name" value="RmlC-like_jellyroll"/>
</dbReference>
<dbReference type="CDD" id="cd02213">
    <property type="entry name" value="cupin_PMI_typeII_C"/>
    <property type="match status" value="1"/>
</dbReference>
<dbReference type="Pfam" id="PF01050">
    <property type="entry name" value="MannoseP_isomer"/>
    <property type="match status" value="1"/>
</dbReference>
<dbReference type="Gene3D" id="2.60.120.10">
    <property type="entry name" value="Jelly Rolls"/>
    <property type="match status" value="1"/>
</dbReference>
<dbReference type="GO" id="GO:0005976">
    <property type="term" value="P:polysaccharide metabolic process"/>
    <property type="evidence" value="ECO:0007669"/>
    <property type="project" value="InterPro"/>
</dbReference>
<dbReference type="AlphaFoldDB" id="A0A2A2HPF5"/>
<dbReference type="SUPFAM" id="SSF51182">
    <property type="entry name" value="RmlC-like cupins"/>
    <property type="match status" value="1"/>
</dbReference>
<evidence type="ECO:0000313" key="3">
    <source>
        <dbReference type="Proteomes" id="UP000218164"/>
    </source>
</evidence>
<gene>
    <name evidence="2" type="ORF">ASJ81_10930</name>
</gene>
<dbReference type="GO" id="GO:0004475">
    <property type="term" value="F:mannose-1-phosphate guanylyltransferase (GTP) activity"/>
    <property type="evidence" value="ECO:0007669"/>
    <property type="project" value="TreeGrafter"/>
</dbReference>
<dbReference type="InterPro" id="IPR011051">
    <property type="entry name" value="RmlC_Cupin_sf"/>
</dbReference>
<dbReference type="InterPro" id="IPR051161">
    <property type="entry name" value="Mannose-6P_isomerase_type2"/>
</dbReference>
<evidence type="ECO:0000313" key="2">
    <source>
        <dbReference type="EMBL" id="PAV11252.1"/>
    </source>
</evidence>
<comment type="caution">
    <text evidence="2">The sequence shown here is derived from an EMBL/GenBank/DDBJ whole genome shotgun (WGS) entry which is preliminary data.</text>
</comment>
<name>A0A2A2HPF5_9EURY</name>
<feature type="domain" description="Mannose-6-phosphate isomerase type II C-terminal" evidence="1">
    <location>
        <begin position="14"/>
        <end position="124"/>
    </location>
</feature>
<sequence length="129" mass="15069">MCTKQFWRNANVSQKYKNESERPWGHYEVLMQRPGYKVKILTVLPHSEISLQRHSHRSEHWYIVSGKGIVTKNESEIKVLAGDSVDFLVNDVHRVKNIDNENLVFVEIAQGNYLGEDDIVRLEDKYGRV</sequence>
<dbReference type="EMBL" id="LMVP01000524">
    <property type="protein sequence ID" value="PAV11252.1"/>
    <property type="molecule type" value="Genomic_DNA"/>
</dbReference>
<dbReference type="Proteomes" id="UP000218164">
    <property type="component" value="Unassembled WGS sequence"/>
</dbReference>
<dbReference type="PANTHER" id="PTHR46390">
    <property type="entry name" value="MANNOSE-1-PHOSPHATE GUANYLYLTRANSFERASE"/>
    <property type="match status" value="1"/>
</dbReference>
<reference evidence="2 3" key="1">
    <citation type="journal article" date="2017" name="BMC Genomics">
        <title>Genomic analysis of methanogenic archaea reveals a shift towards energy conservation.</title>
        <authorList>
            <person name="Gilmore S.P."/>
            <person name="Henske J.K."/>
            <person name="Sexton J.A."/>
            <person name="Solomon K.V."/>
            <person name="Seppala S."/>
            <person name="Yoo J.I."/>
            <person name="Huyett L.M."/>
            <person name="Pressman A."/>
            <person name="Cogan J.Z."/>
            <person name="Kivenson V."/>
            <person name="Peng X."/>
            <person name="Tan Y."/>
            <person name="Valentine D.L."/>
            <person name="O'Malley M.A."/>
        </authorList>
    </citation>
    <scope>NUCLEOTIDE SEQUENCE [LARGE SCALE GENOMIC DNA]</scope>
    <source>
        <strain evidence="2 3">MC-15</strain>
    </source>
</reference>
<dbReference type="InterPro" id="IPR001538">
    <property type="entry name" value="Man6P_isomerase-2_C"/>
</dbReference>
<protein>
    <recommendedName>
        <fullName evidence="1">Mannose-6-phosphate isomerase type II C-terminal domain-containing protein</fullName>
    </recommendedName>
</protein>
<accession>A0A2A2HPF5</accession>
<dbReference type="GO" id="GO:0009298">
    <property type="term" value="P:GDP-mannose biosynthetic process"/>
    <property type="evidence" value="ECO:0007669"/>
    <property type="project" value="TreeGrafter"/>
</dbReference>
<keyword evidence="3" id="KW-1185">Reference proteome</keyword>
<evidence type="ECO:0000259" key="1">
    <source>
        <dbReference type="Pfam" id="PF01050"/>
    </source>
</evidence>
<dbReference type="PANTHER" id="PTHR46390:SF1">
    <property type="entry name" value="MANNOSE-1-PHOSPHATE GUANYLYLTRANSFERASE"/>
    <property type="match status" value="1"/>
</dbReference>
<organism evidence="2 3">
    <name type="scientific">Methanosarcina spelaei</name>
    <dbReference type="NCBI Taxonomy" id="1036679"/>
    <lineage>
        <taxon>Archaea</taxon>
        <taxon>Methanobacteriati</taxon>
        <taxon>Methanobacteriota</taxon>
        <taxon>Stenosarchaea group</taxon>
        <taxon>Methanomicrobia</taxon>
        <taxon>Methanosarcinales</taxon>
        <taxon>Methanosarcinaceae</taxon>
        <taxon>Methanosarcina</taxon>
    </lineage>
</organism>